<dbReference type="SMART" id="SM00382">
    <property type="entry name" value="AAA"/>
    <property type="match status" value="1"/>
</dbReference>
<dbReference type="RefSeq" id="WP_072911430.1">
    <property type="nucleotide sequence ID" value="NZ_FRAR01000008.1"/>
</dbReference>
<feature type="domain" description="AAA+ ATPase" evidence="4">
    <location>
        <begin position="129"/>
        <end position="261"/>
    </location>
</feature>
<dbReference type="Pfam" id="PF00004">
    <property type="entry name" value="AAA"/>
    <property type="match status" value="1"/>
</dbReference>
<keyword evidence="2" id="KW-0547">Nucleotide-binding</keyword>
<evidence type="ECO:0000256" key="3">
    <source>
        <dbReference type="ARBA" id="ARBA00022840"/>
    </source>
</evidence>
<gene>
    <name evidence="5" type="ORF">SAMN02745123_01018</name>
</gene>
<comment type="similarity">
    <text evidence="1">Belongs to the AAA ATPase family.</text>
</comment>
<dbReference type="PANTHER" id="PTHR23073">
    <property type="entry name" value="26S PROTEASOME REGULATORY SUBUNIT"/>
    <property type="match status" value="1"/>
</dbReference>
<evidence type="ECO:0000313" key="6">
    <source>
        <dbReference type="Proteomes" id="UP000183997"/>
    </source>
</evidence>
<keyword evidence="6" id="KW-1185">Reference proteome</keyword>
<proteinExistence type="inferred from homology"/>
<evidence type="ECO:0000256" key="2">
    <source>
        <dbReference type="ARBA" id="ARBA00022741"/>
    </source>
</evidence>
<dbReference type="EMBL" id="FRAR01000008">
    <property type="protein sequence ID" value="SHK18986.1"/>
    <property type="molecule type" value="Genomic_DNA"/>
</dbReference>
<organism evidence="5 6">
    <name type="scientific">Desulforamulus aeronauticus DSM 10349</name>
    <dbReference type="NCBI Taxonomy" id="1121421"/>
    <lineage>
        <taxon>Bacteria</taxon>
        <taxon>Bacillati</taxon>
        <taxon>Bacillota</taxon>
        <taxon>Clostridia</taxon>
        <taxon>Eubacteriales</taxon>
        <taxon>Peptococcaceae</taxon>
        <taxon>Desulforamulus</taxon>
    </lineage>
</organism>
<dbReference type="OrthoDB" id="9806903at2"/>
<dbReference type="GO" id="GO:0005524">
    <property type="term" value="F:ATP binding"/>
    <property type="evidence" value="ECO:0007669"/>
    <property type="project" value="UniProtKB-KW"/>
</dbReference>
<dbReference type="Gene3D" id="3.40.50.300">
    <property type="entry name" value="P-loop containing nucleotide triphosphate hydrolases"/>
    <property type="match status" value="1"/>
</dbReference>
<dbReference type="Gene3D" id="1.10.8.60">
    <property type="match status" value="1"/>
</dbReference>
<evidence type="ECO:0000313" key="5">
    <source>
        <dbReference type="EMBL" id="SHK18986.1"/>
    </source>
</evidence>
<dbReference type="STRING" id="1121421.SAMN02745123_01018"/>
<dbReference type="AlphaFoldDB" id="A0A1M6QFK3"/>
<dbReference type="InterPro" id="IPR003593">
    <property type="entry name" value="AAA+_ATPase"/>
</dbReference>
<accession>A0A1M6QFK3</accession>
<dbReference type="Proteomes" id="UP000183997">
    <property type="component" value="Unassembled WGS sequence"/>
</dbReference>
<name>A0A1M6QFK3_9FIRM</name>
<evidence type="ECO:0000259" key="4">
    <source>
        <dbReference type="SMART" id="SM00382"/>
    </source>
</evidence>
<dbReference type="InterPro" id="IPR003959">
    <property type="entry name" value="ATPase_AAA_core"/>
</dbReference>
<keyword evidence="3" id="KW-0067">ATP-binding</keyword>
<sequence length="387" mass="44404">MNYYSEILKIIDGGIRGDVQKVVDYSLLLADKLNKSGDDRKAQRIRSTVEKQGYITDKDILSLAQNKSVNYPRQIPFDQESKLELANIFLPNQLRNKKLILSYETLAQIEEFIKAYQNYDDLVAHNLEIPTTMLLFGPPGCGKTETAFSIARRLDLPIVVARLDTMISSYLGSTAKNIRFLFDYAKKNQCVLFLDEFDAVAKLRDDIHEMGELKRVVNSLLQNIDTLDNRSVLIAATNHEKLLDPAIWRRFSTRINISLPNSQLILEVINELLLETDSALDNKSVEFLILLFKGQAIADIQQIIKRAIRKTILDKRKLELPDVVESYFDYTQIIIETEPESIRNSKLEYLFNVKSDLSYRLLGEILRLHHKTAKKLADKINEVKGVK</sequence>
<dbReference type="GO" id="GO:0016887">
    <property type="term" value="F:ATP hydrolysis activity"/>
    <property type="evidence" value="ECO:0007669"/>
    <property type="project" value="InterPro"/>
</dbReference>
<reference evidence="6" key="1">
    <citation type="submission" date="2016-11" db="EMBL/GenBank/DDBJ databases">
        <authorList>
            <person name="Varghese N."/>
            <person name="Submissions S."/>
        </authorList>
    </citation>
    <scope>NUCLEOTIDE SEQUENCE [LARGE SCALE GENOMIC DNA]</scope>
    <source>
        <strain evidence="6">DSM 10349</strain>
    </source>
</reference>
<dbReference type="InterPro" id="IPR050221">
    <property type="entry name" value="26S_Proteasome_ATPase"/>
</dbReference>
<dbReference type="CDD" id="cd19481">
    <property type="entry name" value="RecA-like_protease"/>
    <property type="match status" value="1"/>
</dbReference>
<evidence type="ECO:0000256" key="1">
    <source>
        <dbReference type="ARBA" id="ARBA00006914"/>
    </source>
</evidence>
<dbReference type="SUPFAM" id="SSF52540">
    <property type="entry name" value="P-loop containing nucleoside triphosphate hydrolases"/>
    <property type="match status" value="1"/>
</dbReference>
<dbReference type="InterPro" id="IPR027417">
    <property type="entry name" value="P-loop_NTPase"/>
</dbReference>
<protein>
    <submittedName>
        <fullName evidence="5">Predicted ATPase, AAA+ superfamily</fullName>
    </submittedName>
</protein>